<dbReference type="Proteomes" id="UP000237839">
    <property type="component" value="Unassembled WGS sequence"/>
</dbReference>
<organism evidence="3 4">
    <name type="scientific">Solimicrobium silvestre</name>
    <dbReference type="NCBI Taxonomy" id="2099400"/>
    <lineage>
        <taxon>Bacteria</taxon>
        <taxon>Pseudomonadati</taxon>
        <taxon>Pseudomonadota</taxon>
        <taxon>Betaproteobacteria</taxon>
        <taxon>Burkholderiales</taxon>
        <taxon>Oxalobacteraceae</taxon>
        <taxon>Solimicrobium</taxon>
    </lineage>
</organism>
<comment type="caution">
    <text evidence="3">The sequence shown here is derived from an EMBL/GenBank/DDBJ whole genome shotgun (WGS) entry which is preliminary data.</text>
</comment>
<dbReference type="CDD" id="cd08152">
    <property type="entry name" value="y4iL_like"/>
    <property type="match status" value="1"/>
</dbReference>
<dbReference type="PROSITE" id="PS51402">
    <property type="entry name" value="CATALASE_3"/>
    <property type="match status" value="1"/>
</dbReference>
<name>A0A2S9GXK2_9BURK</name>
<evidence type="ECO:0000313" key="3">
    <source>
        <dbReference type="EMBL" id="PRC92443.1"/>
    </source>
</evidence>
<dbReference type="PANTHER" id="PTHR36195">
    <property type="entry name" value="DOMAIN PROTEIN, PUTATIVE (AFU_ORTHOLOGUE AFUA_5G01990)-RELATED-RELATED"/>
    <property type="match status" value="1"/>
</dbReference>
<dbReference type="InterPro" id="IPR020835">
    <property type="entry name" value="Catalase_sf"/>
</dbReference>
<dbReference type="GO" id="GO:0004096">
    <property type="term" value="F:catalase activity"/>
    <property type="evidence" value="ECO:0007669"/>
    <property type="project" value="InterPro"/>
</dbReference>
<evidence type="ECO:0000256" key="2">
    <source>
        <dbReference type="SAM" id="MobiDB-lite"/>
    </source>
</evidence>
<feature type="region of interest" description="Disordered" evidence="2">
    <location>
        <begin position="1"/>
        <end position="27"/>
    </location>
</feature>
<dbReference type="RefSeq" id="WP_105532569.1">
    <property type="nucleotide sequence ID" value="NZ_PUGF01000013.1"/>
</dbReference>
<dbReference type="EMBL" id="PUGF01000013">
    <property type="protein sequence ID" value="PRC92443.1"/>
    <property type="molecule type" value="Genomic_DNA"/>
</dbReference>
<evidence type="ECO:0000256" key="1">
    <source>
        <dbReference type="ARBA" id="ARBA00002974"/>
    </source>
</evidence>
<comment type="function">
    <text evidence="1">Decomposes hydrogen peroxide into water and oxygen; serves to protect cells from the toxic effects of hydrogen peroxide.</text>
</comment>
<keyword evidence="4" id="KW-1185">Reference proteome</keyword>
<dbReference type="InterPro" id="IPR018028">
    <property type="entry name" value="Catalase"/>
</dbReference>
<reference evidence="3 4" key="1">
    <citation type="submission" date="2018-02" db="EMBL/GenBank/DDBJ databases">
        <title>Solimicrobium silvestre gen. nov., sp. nov., isolated from alpine forest soil.</title>
        <authorList>
            <person name="Margesin R."/>
            <person name="Albuquerque L."/>
            <person name="Zhang D.-C."/>
            <person name="Froufe H.J.C."/>
            <person name="Severino R."/>
            <person name="Roxo I."/>
            <person name="Egas C."/>
            <person name="Da Costa M.S."/>
        </authorList>
    </citation>
    <scope>NUCLEOTIDE SEQUENCE [LARGE SCALE GENOMIC DNA]</scope>
    <source>
        <strain evidence="3 4">S20-91</strain>
    </source>
</reference>
<dbReference type="GO" id="GO:0006979">
    <property type="term" value="P:response to oxidative stress"/>
    <property type="evidence" value="ECO:0007669"/>
    <property type="project" value="InterPro"/>
</dbReference>
<sequence>MHSPNRAPKSPIKYEASFEVPEDGETETQNELLKTLKHISEVTLKDSGHATRSVHAKSHGLLRGELHVLDGLPAVLAQGIFAKAGDWPVLIRLSTVPGDMLDDSVSTPRGFALKVIGVEGTRLQGSENDVTQDFILVNCGAEFSTPNAKKFLGGLKLLASTTDKVPKLKKALSAVMRGTEKVIESLGGKSATVIGLGGHPETHILGETFFSKAPILFGPYMAKISIVPTSANLKKLTDTPLNVNGKPNGLRDAVVELFAHDTAEWDLRVQLCTDLASMPIEDASVSWPEESSPYLTVARIIAGPQVAWSAERSKAVDDKILFSPWHGIIAHRPIGSIMRIRKAAYEMSAKFRAEHNDLDIIEPKNLDHFPP</sequence>
<dbReference type="PANTHER" id="PTHR36195:SF4">
    <property type="entry name" value="DOMAIN PROTEIN, PUTATIVE (AFU_ORTHOLOGUE AFUA_5G01990)-RELATED"/>
    <property type="match status" value="1"/>
</dbReference>
<proteinExistence type="predicted"/>
<dbReference type="Gene3D" id="2.40.180.10">
    <property type="entry name" value="Catalase core domain"/>
    <property type="match status" value="1"/>
</dbReference>
<dbReference type="GO" id="GO:0020037">
    <property type="term" value="F:heme binding"/>
    <property type="evidence" value="ECO:0007669"/>
    <property type="project" value="InterPro"/>
</dbReference>
<evidence type="ECO:0000313" key="4">
    <source>
        <dbReference type="Proteomes" id="UP000237839"/>
    </source>
</evidence>
<dbReference type="SUPFAM" id="SSF56634">
    <property type="entry name" value="Heme-dependent catalase-like"/>
    <property type="match status" value="1"/>
</dbReference>
<protein>
    <submittedName>
        <fullName evidence="3">Catalase</fullName>
    </submittedName>
</protein>
<dbReference type="OrthoDB" id="336698at2"/>
<gene>
    <name evidence="3" type="ORF">S2091_2818</name>
</gene>
<dbReference type="AlphaFoldDB" id="A0A2S9GXK2"/>
<accession>A0A2S9GXK2</accession>